<evidence type="ECO:0000259" key="1">
    <source>
        <dbReference type="Pfam" id="PF04843"/>
    </source>
</evidence>
<dbReference type="InterPro" id="IPR006928">
    <property type="entry name" value="Herpes_teg_USP"/>
</dbReference>
<evidence type="ECO:0000313" key="3">
    <source>
        <dbReference type="Proteomes" id="UP001347796"/>
    </source>
</evidence>
<dbReference type="SUPFAM" id="SSF54001">
    <property type="entry name" value="Cysteine proteinases"/>
    <property type="match status" value="1"/>
</dbReference>
<name>A0AAN8GJP1_PATCE</name>
<dbReference type="AlphaFoldDB" id="A0AAN8GJP1"/>
<accession>A0AAN8GJP1</accession>
<dbReference type="EMBL" id="JAZGQO010000015">
    <property type="protein sequence ID" value="KAK6168644.1"/>
    <property type="molecule type" value="Genomic_DNA"/>
</dbReference>
<feature type="domain" description="Peptidase C76" evidence="1">
    <location>
        <begin position="77"/>
        <end position="230"/>
    </location>
</feature>
<sequence length="354" mass="39951">MPRKKKSKLNAILNLKHFAKNNKVESDMTAKETSSTNGENTAQKYLQTIMKSDTGNETSCRKEICKSKVNYKYVYGSFHQADVRFGVFSGTQCTGNSLVAVLFSCIKPVHIWNTNDLDKILIAGNELYSFLQSSSSMHNRYILISELPRSLIVFEKLFNIDIQLDSVVGLMRNGDSTFEYNEVSMTLYEALQTCLLQYESCFITFGGNTFVIMKRNEMYYIFDSHSRSSVGLLTADGTSVLIEYKGIIDVYTHCCNLAESMEIGVNTQFEVTGINVIKDAIHEHDELSINENSSEISSDKVLNEIGGDVFLSHVETSNFFFHTLGLDEQIRICTQLNIVNRLDSNYSNQSTITN</sequence>
<evidence type="ECO:0000313" key="2">
    <source>
        <dbReference type="EMBL" id="KAK6168644.1"/>
    </source>
</evidence>
<gene>
    <name evidence="2" type="ORF">SNE40_019836</name>
</gene>
<proteinExistence type="predicted"/>
<dbReference type="PANTHER" id="PTHR40552:SF6">
    <property type="entry name" value="FI09606P-RELATED"/>
    <property type="match status" value="1"/>
</dbReference>
<comment type="caution">
    <text evidence="2">The sequence shown here is derived from an EMBL/GenBank/DDBJ whole genome shotgun (WGS) entry which is preliminary data.</text>
</comment>
<dbReference type="Pfam" id="PF04843">
    <property type="entry name" value="Herpes_teg_N"/>
    <property type="match status" value="1"/>
</dbReference>
<dbReference type="Gene3D" id="3.90.70.120">
    <property type="match status" value="1"/>
</dbReference>
<protein>
    <recommendedName>
        <fullName evidence="1">Peptidase C76 domain-containing protein</fullName>
    </recommendedName>
</protein>
<reference evidence="2 3" key="1">
    <citation type="submission" date="2024-01" db="EMBL/GenBank/DDBJ databases">
        <title>The genome of the rayed Mediterranean limpet Patella caerulea (Linnaeus, 1758).</title>
        <authorList>
            <person name="Anh-Thu Weber A."/>
            <person name="Halstead-Nussloch G."/>
        </authorList>
    </citation>
    <scope>NUCLEOTIDE SEQUENCE [LARGE SCALE GENOMIC DNA]</scope>
    <source>
        <strain evidence="2">AATW-2023a</strain>
        <tissue evidence="2">Whole specimen</tissue>
    </source>
</reference>
<keyword evidence="3" id="KW-1185">Reference proteome</keyword>
<dbReference type="Proteomes" id="UP001347796">
    <property type="component" value="Unassembled WGS sequence"/>
</dbReference>
<dbReference type="PANTHER" id="PTHR40552">
    <property type="entry name" value="AT05186P-RELATED"/>
    <property type="match status" value="1"/>
</dbReference>
<dbReference type="InterPro" id="IPR038765">
    <property type="entry name" value="Papain-like_cys_pep_sf"/>
</dbReference>
<organism evidence="2 3">
    <name type="scientific">Patella caerulea</name>
    <name type="common">Rayed Mediterranean limpet</name>
    <dbReference type="NCBI Taxonomy" id="87958"/>
    <lineage>
        <taxon>Eukaryota</taxon>
        <taxon>Metazoa</taxon>
        <taxon>Spiralia</taxon>
        <taxon>Lophotrochozoa</taxon>
        <taxon>Mollusca</taxon>
        <taxon>Gastropoda</taxon>
        <taxon>Patellogastropoda</taxon>
        <taxon>Patelloidea</taxon>
        <taxon>Patellidae</taxon>
        <taxon>Patella</taxon>
    </lineage>
</organism>